<reference evidence="2" key="1">
    <citation type="submission" date="2022-07" db="EMBL/GenBank/DDBJ databases">
        <title>Complete genome of CX2.</title>
        <authorList>
            <person name="Cao G."/>
        </authorList>
    </citation>
    <scope>NUCLEOTIDE SEQUENCE</scope>
    <source>
        <strain evidence="2">CX2</strain>
    </source>
</reference>
<feature type="transmembrane region" description="Helical" evidence="1">
    <location>
        <begin position="285"/>
        <end position="311"/>
    </location>
</feature>
<dbReference type="EMBL" id="CP101462">
    <property type="protein sequence ID" value="UTT43608.1"/>
    <property type="molecule type" value="Genomic_DNA"/>
</dbReference>
<feature type="transmembrane region" description="Helical" evidence="1">
    <location>
        <begin position="27"/>
        <end position="45"/>
    </location>
</feature>
<dbReference type="RefSeq" id="WP_255177976.1">
    <property type="nucleotide sequence ID" value="NZ_CP101462.1"/>
</dbReference>
<feature type="transmembrane region" description="Helical" evidence="1">
    <location>
        <begin position="144"/>
        <end position="167"/>
    </location>
</feature>
<dbReference type="InterPro" id="IPR049576">
    <property type="entry name" value="HDC-like"/>
</dbReference>
<feature type="transmembrane region" description="Helical" evidence="1">
    <location>
        <begin position="261"/>
        <end position="279"/>
    </location>
</feature>
<evidence type="ECO:0008006" key="4">
    <source>
        <dbReference type="Google" id="ProtNLM"/>
    </source>
</evidence>
<keyword evidence="3" id="KW-1185">Reference proteome</keyword>
<organism evidence="2 3">
    <name type="scientific">Exiguobacterium aurantiacum</name>
    <dbReference type="NCBI Taxonomy" id="33987"/>
    <lineage>
        <taxon>Bacteria</taxon>
        <taxon>Bacillati</taxon>
        <taxon>Bacillota</taxon>
        <taxon>Bacilli</taxon>
        <taxon>Bacillales</taxon>
        <taxon>Bacillales Family XII. Incertae Sedis</taxon>
        <taxon>Exiguobacterium</taxon>
    </lineage>
</organism>
<evidence type="ECO:0000313" key="2">
    <source>
        <dbReference type="EMBL" id="UTT43608.1"/>
    </source>
</evidence>
<feature type="transmembrane region" description="Helical" evidence="1">
    <location>
        <begin position="113"/>
        <end position="132"/>
    </location>
</feature>
<evidence type="ECO:0000313" key="3">
    <source>
        <dbReference type="Proteomes" id="UP001060325"/>
    </source>
</evidence>
<feature type="transmembrane region" description="Helical" evidence="1">
    <location>
        <begin position="203"/>
        <end position="225"/>
    </location>
</feature>
<protein>
    <recommendedName>
        <fullName evidence="4">Na+/glutamate symporter</fullName>
    </recommendedName>
</protein>
<feature type="transmembrane region" description="Helical" evidence="1">
    <location>
        <begin position="365"/>
        <end position="388"/>
    </location>
</feature>
<proteinExistence type="predicted"/>
<name>A0ABY5FR61_9BACL</name>
<gene>
    <name evidence="2" type="ORF">NMQ00_03640</name>
</gene>
<evidence type="ECO:0000256" key="1">
    <source>
        <dbReference type="SAM" id="Phobius"/>
    </source>
</evidence>
<sequence>MNSLLAFTIVMLIWTISDYVSKKTKALLSSLFVASVIFLIGFKSGLFPEDLLPSSSLLTLGQTVVGLVIVHLGTLISLDEFKRQWKTFVIGVSAVLGIAAFLYGIGQFFLNTNYVLSAIAAISGGTISIILVQDAAVNAGLVSVAVFPVLIAATQGLIGFPLTSIILRKEARRIRTAHRDGTLVTPKEHAVVHDETDDSILPAAFHTTAGTLFVMGVVVLISTVLSGWTNGYLNTFVIALILGIVLRRFKILKANALNGIDAYGLIMIAILLIIFGPLATLSPSALFDLIVPITISFVLGVSGLLLFALIVGRFLGYSKEMSMAIGLTALYGFPGTLILSEEAAKSIGETEEEVHLIEDEILPKMIVAGFSTVTITSVFITGILAAFIY</sequence>
<keyword evidence="1" id="KW-1133">Transmembrane helix</keyword>
<keyword evidence="1" id="KW-0472">Membrane</keyword>
<feature type="transmembrane region" description="Helical" evidence="1">
    <location>
        <begin position="88"/>
        <end position="106"/>
    </location>
</feature>
<dbReference type="Proteomes" id="UP001060325">
    <property type="component" value="Chromosome"/>
</dbReference>
<feature type="transmembrane region" description="Helical" evidence="1">
    <location>
        <begin position="57"/>
        <end position="76"/>
    </location>
</feature>
<dbReference type="CDD" id="cd21416">
    <property type="entry name" value="HDC_protein"/>
    <property type="match status" value="1"/>
</dbReference>
<accession>A0ABY5FR61</accession>
<keyword evidence="1" id="KW-0812">Transmembrane</keyword>